<evidence type="ECO:0000256" key="1">
    <source>
        <dbReference type="SAM" id="Phobius"/>
    </source>
</evidence>
<dbReference type="Proteomes" id="UP001200470">
    <property type="component" value="Unassembled WGS sequence"/>
</dbReference>
<accession>A0ABS9CCD5</accession>
<evidence type="ECO:0000313" key="2">
    <source>
        <dbReference type="EMBL" id="MCF2562778.1"/>
    </source>
</evidence>
<feature type="transmembrane region" description="Helical" evidence="1">
    <location>
        <begin position="77"/>
        <end position="95"/>
    </location>
</feature>
<protein>
    <submittedName>
        <fullName evidence="2">Uncharacterized protein</fullName>
    </submittedName>
</protein>
<reference evidence="2 3" key="1">
    <citation type="submission" date="2020-12" db="EMBL/GenBank/DDBJ databases">
        <title>Whole genome sequences of gut porcine anaerobes.</title>
        <authorList>
            <person name="Kubasova T."/>
            <person name="Jahodarova E."/>
            <person name="Rychlik I."/>
        </authorList>
    </citation>
    <scope>NUCLEOTIDE SEQUENCE [LARGE SCALE GENOMIC DNA]</scope>
    <source>
        <strain evidence="2 3">An925</strain>
    </source>
</reference>
<evidence type="ECO:0000313" key="3">
    <source>
        <dbReference type="Proteomes" id="UP001200470"/>
    </source>
</evidence>
<organism evidence="2 3">
    <name type="scientific">Xylanibacter brevis</name>
    <dbReference type="NCBI Taxonomy" id="83231"/>
    <lineage>
        <taxon>Bacteria</taxon>
        <taxon>Pseudomonadati</taxon>
        <taxon>Bacteroidota</taxon>
        <taxon>Bacteroidia</taxon>
        <taxon>Bacteroidales</taxon>
        <taxon>Prevotellaceae</taxon>
        <taxon>Xylanibacter</taxon>
    </lineage>
</organism>
<dbReference type="RefSeq" id="WP_094434752.1">
    <property type="nucleotide sequence ID" value="NZ_JADYTN010000002.1"/>
</dbReference>
<feature type="transmembrane region" description="Helical" evidence="1">
    <location>
        <begin position="44"/>
        <end position="65"/>
    </location>
</feature>
<keyword evidence="1" id="KW-1133">Transmembrane helix</keyword>
<proteinExistence type="predicted"/>
<feature type="transmembrane region" description="Helical" evidence="1">
    <location>
        <begin position="7"/>
        <end position="24"/>
    </location>
</feature>
<comment type="caution">
    <text evidence="2">The sequence shown here is derived from an EMBL/GenBank/DDBJ whole genome shotgun (WGS) entry which is preliminary data.</text>
</comment>
<gene>
    <name evidence="2" type="ORF">I6E12_01420</name>
</gene>
<keyword evidence="1" id="KW-0472">Membrane</keyword>
<name>A0ABS9CCD5_9BACT</name>
<keyword evidence="3" id="KW-1185">Reference proteome</keyword>
<dbReference type="EMBL" id="JADYTN010000002">
    <property type="protein sequence ID" value="MCF2562778.1"/>
    <property type="molecule type" value="Genomic_DNA"/>
</dbReference>
<keyword evidence="1" id="KW-0812">Transmembrane</keyword>
<sequence length="130" mass="14761">MDRYSKSIIWASWIFRAGLLVWTFDPLIENISKGNELLIDVWSNLSFGLLVISALFELVMLIINHKRFIKALENSKTTGYSMAIIDIIGIIVALIFQSSFWNFWAFMLVCDTVGVGIDAKKQKKQQDAVG</sequence>